<dbReference type="EMBL" id="JAENGZ010000590">
    <property type="protein sequence ID" value="KAG6956714.1"/>
    <property type="molecule type" value="Genomic_DNA"/>
</dbReference>
<reference evidence="5 6" key="1">
    <citation type="submission" date="2018-01" db="EMBL/GenBank/DDBJ databases">
        <title>Draft genome of the strawberry crown rot pathogen Phytophthora cactorum.</title>
        <authorList>
            <person name="Armitage A.D."/>
            <person name="Lysoe E."/>
            <person name="Nellist C.F."/>
            <person name="Harrison R.J."/>
            <person name="Brurberg M.B."/>
        </authorList>
    </citation>
    <scope>NUCLEOTIDE SEQUENCE [LARGE SCALE GENOMIC DNA]</scope>
    <source>
        <strain evidence="5 6">10300</strain>
    </source>
</reference>
<comment type="caution">
    <text evidence="5">The sequence shown here is derived from an EMBL/GenBank/DDBJ whole genome shotgun (WGS) entry which is preliminary data.</text>
</comment>
<evidence type="ECO:0000256" key="1">
    <source>
        <dbReference type="SAM" id="MobiDB-lite"/>
    </source>
</evidence>
<reference evidence="3" key="2">
    <citation type="submission" date="2018-05" db="EMBL/GenBank/DDBJ databases">
        <title>Effector identification in a new, highly contiguous assembly of the strawberry crown rot pathogen Phytophthora cactorum.</title>
        <authorList>
            <person name="Armitage A.D."/>
            <person name="Nellist C.F."/>
            <person name="Bates H."/>
            <person name="Vickerstaff R.J."/>
            <person name="Harrison R.J."/>
        </authorList>
    </citation>
    <scope>NUCLEOTIDE SEQUENCE</scope>
    <source>
        <strain evidence="2">4040</strain>
        <strain evidence="3">P421</strain>
    </source>
</reference>
<dbReference type="EMBL" id="MJFZ01000379">
    <property type="protein sequence ID" value="RAW30279.1"/>
    <property type="molecule type" value="Genomic_DNA"/>
</dbReference>
<evidence type="ECO:0000313" key="5">
    <source>
        <dbReference type="EMBL" id="RAW30279.1"/>
    </source>
</evidence>
<dbReference type="Proteomes" id="UP000688947">
    <property type="component" value="Unassembled WGS sequence"/>
</dbReference>
<keyword evidence="6" id="KW-1185">Reference proteome</keyword>
<dbReference type="Proteomes" id="UP000760860">
    <property type="component" value="Unassembled WGS sequence"/>
</dbReference>
<proteinExistence type="predicted"/>
<dbReference type="AlphaFoldDB" id="A0A329S0T4"/>
<evidence type="ECO:0000313" key="2">
    <source>
        <dbReference type="EMBL" id="KAG2928140.1"/>
    </source>
</evidence>
<dbReference type="EMBL" id="RCMK01000449">
    <property type="protein sequence ID" value="KAG2928140.1"/>
    <property type="molecule type" value="Genomic_DNA"/>
</dbReference>
<evidence type="ECO:0000313" key="6">
    <source>
        <dbReference type="Proteomes" id="UP000251314"/>
    </source>
</evidence>
<evidence type="ECO:0000313" key="4">
    <source>
        <dbReference type="EMBL" id="KAG6956714.1"/>
    </source>
</evidence>
<gene>
    <name evidence="4" type="ORF">JG687_00010428</name>
    <name evidence="5" type="ORF">PC110_g13353</name>
    <name evidence="2" type="ORF">PC117_g14404</name>
    <name evidence="3" type="ORF">PC129_g11943</name>
</gene>
<dbReference type="Proteomes" id="UP000736787">
    <property type="component" value="Unassembled WGS sequence"/>
</dbReference>
<dbReference type="Proteomes" id="UP000251314">
    <property type="component" value="Unassembled WGS sequence"/>
</dbReference>
<feature type="region of interest" description="Disordered" evidence="1">
    <location>
        <begin position="32"/>
        <end position="83"/>
    </location>
</feature>
<feature type="compositionally biased region" description="Basic residues" evidence="1">
    <location>
        <begin position="55"/>
        <end position="73"/>
    </location>
</feature>
<dbReference type="EMBL" id="RCMV01000436">
    <property type="protein sequence ID" value="KAG3217231.1"/>
    <property type="molecule type" value="Genomic_DNA"/>
</dbReference>
<evidence type="ECO:0000313" key="3">
    <source>
        <dbReference type="EMBL" id="KAG3217231.1"/>
    </source>
</evidence>
<dbReference type="VEuPathDB" id="FungiDB:PC110_g13353"/>
<organism evidence="5 6">
    <name type="scientific">Phytophthora cactorum</name>
    <dbReference type="NCBI Taxonomy" id="29920"/>
    <lineage>
        <taxon>Eukaryota</taxon>
        <taxon>Sar</taxon>
        <taxon>Stramenopiles</taxon>
        <taxon>Oomycota</taxon>
        <taxon>Peronosporomycetes</taxon>
        <taxon>Peronosporales</taxon>
        <taxon>Peronosporaceae</taxon>
        <taxon>Phytophthora</taxon>
    </lineage>
</organism>
<protein>
    <recommendedName>
        <fullName evidence="7">BZIP domain-containing protein</fullName>
    </recommendedName>
</protein>
<accession>A0A329S0T4</accession>
<sequence>MRMLLGEDEETAILEEAFALIDACDGFTSEGDSSSDSTALGRHDQVDESGLLRGKSSRSKKVCKSAAKKKRIRRPETSSTAFQRRKKAELVALRAEVTMLETSLGSLQQRSQNMWNQCLNRKRREADTRSGQSEQQAIEFNWCEEAVKQYRHRLAAELCNRKLKEVFENQTRMSCDLRAILYQRHALTGMDVVFAGVAQYQVSEQTSDTKLPTQLNMLDVPGRLVTLPQSDRNEVAWPSS</sequence>
<reference evidence="4" key="3">
    <citation type="submission" date="2021-01" db="EMBL/GenBank/DDBJ databases">
        <title>Phytophthora aleatoria, a newly-described species from Pinus radiata is distinct from Phytophthora cactorum isolates based on comparative genomics.</title>
        <authorList>
            <person name="Mcdougal R."/>
            <person name="Panda P."/>
            <person name="Williams N."/>
            <person name="Studholme D.J."/>
        </authorList>
    </citation>
    <scope>NUCLEOTIDE SEQUENCE</scope>
    <source>
        <strain evidence="4">NZFS 3830</strain>
    </source>
</reference>
<name>A0A329S0T4_9STRA</name>
<dbReference type="OrthoDB" id="129499at2759"/>
<evidence type="ECO:0008006" key="7">
    <source>
        <dbReference type="Google" id="ProtNLM"/>
    </source>
</evidence>